<dbReference type="PANTHER" id="PTHR21164:SF0">
    <property type="entry name" value="CHORISMATE MUTASE AROH"/>
    <property type="match status" value="1"/>
</dbReference>
<evidence type="ECO:0000313" key="5">
    <source>
        <dbReference type="Proteomes" id="UP000036045"/>
    </source>
</evidence>
<dbReference type="InterPro" id="IPR035959">
    <property type="entry name" value="RutC-like_sf"/>
</dbReference>
<dbReference type="EC" id="5.4.99.5" evidence="1 3"/>
<dbReference type="GO" id="GO:0008652">
    <property type="term" value="P:amino acid biosynthetic process"/>
    <property type="evidence" value="ECO:0007669"/>
    <property type="project" value="UniProtKB-UniRule"/>
</dbReference>
<dbReference type="GO" id="GO:0004106">
    <property type="term" value="F:chorismate mutase activity"/>
    <property type="evidence" value="ECO:0007669"/>
    <property type="project" value="UniProtKB-UniRule"/>
</dbReference>
<dbReference type="GO" id="GO:0046417">
    <property type="term" value="P:chorismate metabolic process"/>
    <property type="evidence" value="ECO:0007669"/>
    <property type="project" value="TreeGrafter"/>
</dbReference>
<dbReference type="PANTHER" id="PTHR21164">
    <property type="entry name" value="CHORISMATE MUTASE"/>
    <property type="match status" value="1"/>
</dbReference>
<comment type="caution">
    <text evidence="4">The sequence shown here is derived from an EMBL/GenBank/DDBJ whole genome shotgun (WGS) entry which is preliminary data.</text>
</comment>
<feature type="binding site" evidence="2">
    <location>
        <position position="6"/>
    </location>
    <ligand>
        <name>prephenate</name>
        <dbReference type="ChEBI" id="CHEBI:29934"/>
    </ligand>
</feature>
<keyword evidence="2 3" id="KW-0028">Amino-acid biosynthesis</keyword>
<dbReference type="EMBL" id="LDPH01000002">
    <property type="protein sequence ID" value="KLV27814.1"/>
    <property type="molecule type" value="Genomic_DNA"/>
</dbReference>
<sequence>MIRGVRGAITVKNNIEAEILSATERLFKEMINANKIKACDVASVFLSVTDDINAAFPAKIIRMQEDWTYVPVMCMKEIAVPFALEKCIRIMMHWNTELPQDEIQHTYLEKAIQLRPDLTKQ</sequence>
<dbReference type="Pfam" id="PF07736">
    <property type="entry name" value="CM_1"/>
    <property type="match status" value="1"/>
</dbReference>
<dbReference type="Proteomes" id="UP000036045">
    <property type="component" value="Unassembled WGS sequence"/>
</dbReference>
<dbReference type="CDD" id="cd02185">
    <property type="entry name" value="AroH"/>
    <property type="match status" value="1"/>
</dbReference>
<dbReference type="Gene3D" id="3.30.1330.40">
    <property type="entry name" value="RutC-like"/>
    <property type="match status" value="1"/>
</dbReference>
<evidence type="ECO:0000313" key="4">
    <source>
        <dbReference type="EMBL" id="KLV27814.1"/>
    </source>
</evidence>
<evidence type="ECO:0000256" key="1">
    <source>
        <dbReference type="NCBIfam" id="TIGR01796"/>
    </source>
</evidence>
<evidence type="ECO:0000256" key="3">
    <source>
        <dbReference type="PROSITE-ProRule" id="PRU00514"/>
    </source>
</evidence>
<dbReference type="OrthoDB" id="9802232at2"/>
<dbReference type="AlphaFoldDB" id="A0A0J1IPB0"/>
<keyword evidence="5" id="KW-1185">Reference proteome</keyword>
<organism evidence="4 5">
    <name type="scientific">Niallia circulans</name>
    <name type="common">Bacillus circulans</name>
    <dbReference type="NCBI Taxonomy" id="1397"/>
    <lineage>
        <taxon>Bacteria</taxon>
        <taxon>Bacillati</taxon>
        <taxon>Bacillota</taxon>
        <taxon>Bacilli</taxon>
        <taxon>Bacillales</taxon>
        <taxon>Bacillaceae</taxon>
        <taxon>Niallia</taxon>
    </lineage>
</organism>
<dbReference type="InterPro" id="IPR008243">
    <property type="entry name" value="Chorismate_mutase_AroH"/>
</dbReference>
<accession>A0A0J1IPB0</accession>
<dbReference type="UniPathway" id="UPA00120">
    <property type="reaction ID" value="UER00203"/>
</dbReference>
<dbReference type="PATRIC" id="fig|1397.4.peg.1782"/>
<dbReference type="PIRSF" id="PIRSF005965">
    <property type="entry name" value="Chor_mut_AroH"/>
    <property type="match status" value="1"/>
</dbReference>
<dbReference type="GeneID" id="56350177"/>
<name>A0A0J1IPB0_NIACI</name>
<dbReference type="GO" id="GO:0009073">
    <property type="term" value="P:aromatic amino acid family biosynthetic process"/>
    <property type="evidence" value="ECO:0007669"/>
    <property type="project" value="UniProtKB-UniRule"/>
</dbReference>
<reference evidence="4 5" key="1">
    <citation type="submission" date="2015-05" db="EMBL/GenBank/DDBJ databases">
        <title>Whole genome sequence and identification of bacterial endophytes from Costus igneus.</title>
        <authorList>
            <person name="Lee Y.P."/>
            <person name="Gan H.M."/>
            <person name="Eng W."/>
            <person name="Wheatley M.S."/>
            <person name="Caraballo A."/>
            <person name="Polter S."/>
            <person name="Savka M.A."/>
            <person name="Hudson A.O."/>
        </authorList>
    </citation>
    <scope>NUCLEOTIDE SEQUENCE [LARGE SCALE GENOMIC DNA]</scope>
    <source>
        <strain evidence="4 5">RIT379</strain>
    </source>
</reference>
<keyword evidence="2 3" id="KW-0057">Aromatic amino acid biosynthesis</keyword>
<protein>
    <recommendedName>
        <fullName evidence="1 3">chorismate mutase</fullName>
        <ecNumber evidence="1 3">5.4.99.5</ecNumber>
    </recommendedName>
</protein>
<dbReference type="SUPFAM" id="SSF55298">
    <property type="entry name" value="YjgF-like"/>
    <property type="match status" value="1"/>
</dbReference>
<dbReference type="RefSeq" id="WP_047940369.1">
    <property type="nucleotide sequence ID" value="NZ_CP053989.1"/>
</dbReference>
<keyword evidence="3" id="KW-0413">Isomerase</keyword>
<dbReference type="PROSITE" id="PS51167">
    <property type="entry name" value="CHORISMATE_MUT_1"/>
    <property type="match status" value="1"/>
</dbReference>
<feature type="binding site" evidence="2">
    <location>
        <position position="89"/>
    </location>
    <ligand>
        <name>prephenate</name>
        <dbReference type="ChEBI" id="CHEBI:29934"/>
    </ligand>
</feature>
<dbReference type="NCBIfam" id="TIGR01796">
    <property type="entry name" value="CM_mono_aroH"/>
    <property type="match status" value="1"/>
</dbReference>
<comment type="catalytic activity">
    <reaction evidence="3">
        <text>chorismate = prephenate</text>
        <dbReference type="Rhea" id="RHEA:13897"/>
        <dbReference type="ChEBI" id="CHEBI:29748"/>
        <dbReference type="ChEBI" id="CHEBI:29934"/>
        <dbReference type="EC" id="5.4.99.5"/>
    </reaction>
</comment>
<feature type="binding site" evidence="2">
    <location>
        <position position="107"/>
    </location>
    <ligand>
        <name>prephenate</name>
        <dbReference type="ChEBI" id="CHEBI:29934"/>
    </ligand>
</feature>
<proteinExistence type="predicted"/>
<gene>
    <name evidence="4" type="ORF">ABW02_02625</name>
</gene>
<evidence type="ECO:0000256" key="2">
    <source>
        <dbReference type="PIRSR" id="PIRSR005965-1"/>
    </source>
</evidence>